<organism evidence="3 4">
    <name type="scientific">Azonexus hydrophilus</name>
    <dbReference type="NCBI Taxonomy" id="418702"/>
    <lineage>
        <taxon>Bacteria</taxon>
        <taxon>Pseudomonadati</taxon>
        <taxon>Pseudomonadota</taxon>
        <taxon>Betaproteobacteria</taxon>
        <taxon>Rhodocyclales</taxon>
        <taxon>Azonexaceae</taxon>
        <taxon>Azonexus</taxon>
    </lineage>
</organism>
<name>A0A1R1I2R4_9RHOO</name>
<dbReference type="AlphaFoldDB" id="A0A1R1I2R4"/>
<evidence type="ECO:0000256" key="1">
    <source>
        <dbReference type="SAM" id="SignalP"/>
    </source>
</evidence>
<keyword evidence="4" id="KW-1185">Reference proteome</keyword>
<dbReference type="EMBL" id="MTHD01000004">
    <property type="protein sequence ID" value="OMG53051.1"/>
    <property type="molecule type" value="Genomic_DNA"/>
</dbReference>
<protein>
    <recommendedName>
        <fullName evidence="2">DUF302 domain-containing protein</fullName>
    </recommendedName>
</protein>
<proteinExistence type="predicted"/>
<feature type="signal peptide" evidence="1">
    <location>
        <begin position="1"/>
        <end position="19"/>
    </location>
</feature>
<reference evidence="3 4" key="1">
    <citation type="submission" date="2016-10" db="EMBL/GenBank/DDBJ databases">
        <title>Alkaliphiles isolated from bioreactors.</title>
        <authorList>
            <person name="Salah Z."/>
            <person name="Rout S.P."/>
            <person name="Humphreys P.N."/>
        </authorList>
    </citation>
    <scope>NUCLEOTIDE SEQUENCE [LARGE SCALE GENOMIC DNA]</scope>
    <source>
        <strain evidence="3 4">ZS02</strain>
    </source>
</reference>
<dbReference type="RefSeq" id="WP_076095714.1">
    <property type="nucleotide sequence ID" value="NZ_MTHD01000004.1"/>
</dbReference>
<dbReference type="InterPro" id="IPR005180">
    <property type="entry name" value="DUF302"/>
</dbReference>
<dbReference type="Proteomes" id="UP000187526">
    <property type="component" value="Unassembled WGS sequence"/>
</dbReference>
<evidence type="ECO:0000313" key="3">
    <source>
        <dbReference type="EMBL" id="OMG53051.1"/>
    </source>
</evidence>
<comment type="caution">
    <text evidence="3">The sequence shown here is derived from an EMBL/GenBank/DDBJ whole genome shotgun (WGS) entry which is preliminary data.</text>
</comment>
<feature type="domain" description="DUF302" evidence="2">
    <location>
        <begin position="74"/>
        <end position="124"/>
    </location>
</feature>
<sequence length="145" mass="16187">MRRISLFFFLLATLGSAIADDWRVRQASPDNFADTRDAVVMAIENKGLVINYTGRIGEMLDRTAADLGAARRLYENAEVIEFCSASLSRQMMETDPHDIVNCPFTIAVYTLAETGKTWVAYRKPPGKSGLALEKLLRDIVTEAIR</sequence>
<dbReference type="STRING" id="418702.BJN45_12505"/>
<dbReference type="CDD" id="cd14797">
    <property type="entry name" value="DUF302"/>
    <property type="match status" value="1"/>
</dbReference>
<accession>A0A1R1I2R4</accession>
<feature type="chain" id="PRO_5012367683" description="DUF302 domain-containing protein" evidence="1">
    <location>
        <begin position="20"/>
        <end position="145"/>
    </location>
</feature>
<keyword evidence="1" id="KW-0732">Signal</keyword>
<evidence type="ECO:0000313" key="4">
    <source>
        <dbReference type="Proteomes" id="UP000187526"/>
    </source>
</evidence>
<dbReference type="Gene3D" id="3.30.310.70">
    <property type="entry name" value="TT1751-like domain"/>
    <property type="match status" value="1"/>
</dbReference>
<dbReference type="InterPro" id="IPR035923">
    <property type="entry name" value="TT1751-like_sf"/>
</dbReference>
<dbReference type="SUPFAM" id="SSF103247">
    <property type="entry name" value="TT1751-like"/>
    <property type="match status" value="1"/>
</dbReference>
<dbReference type="OrthoDB" id="7363179at2"/>
<dbReference type="Pfam" id="PF03625">
    <property type="entry name" value="DUF302"/>
    <property type="match status" value="1"/>
</dbReference>
<evidence type="ECO:0000259" key="2">
    <source>
        <dbReference type="Pfam" id="PF03625"/>
    </source>
</evidence>
<gene>
    <name evidence="3" type="ORF">BJN45_12505</name>
</gene>